<protein>
    <submittedName>
        <fullName evidence="3">Acyl-CoA hydrolase</fullName>
    </submittedName>
</protein>
<dbReference type="PANTHER" id="PTHR11049">
    <property type="entry name" value="ACYL COENZYME A THIOESTER HYDROLASE"/>
    <property type="match status" value="1"/>
</dbReference>
<gene>
    <name evidence="3" type="ORF">AB986_04420</name>
</gene>
<evidence type="ECO:0000313" key="3">
    <source>
        <dbReference type="EMBL" id="KMM38537.1"/>
    </source>
</evidence>
<dbReference type="GO" id="GO:0006637">
    <property type="term" value="P:acyl-CoA metabolic process"/>
    <property type="evidence" value="ECO:0007669"/>
    <property type="project" value="TreeGrafter"/>
</dbReference>
<accession>A0A0J6FVY4</accession>
<evidence type="ECO:0000256" key="2">
    <source>
        <dbReference type="ARBA" id="ARBA00022801"/>
    </source>
</evidence>
<dbReference type="GO" id="GO:0052816">
    <property type="term" value="F:long-chain fatty acyl-CoA hydrolase activity"/>
    <property type="evidence" value="ECO:0007669"/>
    <property type="project" value="TreeGrafter"/>
</dbReference>
<dbReference type="PATRIC" id="fig|157733.3.peg.3108"/>
<dbReference type="RefSeq" id="WP_048309653.1">
    <property type="nucleotide sequence ID" value="NZ_CP119526.1"/>
</dbReference>
<evidence type="ECO:0000256" key="1">
    <source>
        <dbReference type="ARBA" id="ARBA00010458"/>
    </source>
</evidence>
<dbReference type="GO" id="GO:0009062">
    <property type="term" value="P:fatty acid catabolic process"/>
    <property type="evidence" value="ECO:0007669"/>
    <property type="project" value="TreeGrafter"/>
</dbReference>
<dbReference type="CDD" id="cd03442">
    <property type="entry name" value="BFIT_BACH"/>
    <property type="match status" value="1"/>
</dbReference>
<dbReference type="OrthoDB" id="9791628at2"/>
<comment type="similarity">
    <text evidence="1">Belongs to the acyl coenzyme A hydrolase family.</text>
</comment>
<keyword evidence="4" id="KW-1185">Reference proteome</keyword>
<name>A0A0J6FVY4_9BACL</name>
<organism evidence="3 4">
    <name type="scientific">Guptibacillus hwajinpoensis</name>
    <dbReference type="NCBI Taxonomy" id="208199"/>
    <lineage>
        <taxon>Bacteria</taxon>
        <taxon>Bacillati</taxon>
        <taxon>Bacillota</taxon>
        <taxon>Bacilli</taxon>
        <taxon>Bacillales</taxon>
        <taxon>Guptibacillaceae</taxon>
        <taxon>Guptibacillus</taxon>
    </lineage>
</organism>
<dbReference type="InterPro" id="IPR006683">
    <property type="entry name" value="Thioestr_dom"/>
</dbReference>
<dbReference type="InterPro" id="IPR033120">
    <property type="entry name" value="HOTDOG_ACOT"/>
</dbReference>
<dbReference type="GeneID" id="301326713"/>
<dbReference type="EMBL" id="LELK01000001">
    <property type="protein sequence ID" value="KMM38537.1"/>
    <property type="molecule type" value="Genomic_DNA"/>
</dbReference>
<proteinExistence type="inferred from homology"/>
<dbReference type="AlphaFoldDB" id="A0A0J6FVY4"/>
<dbReference type="GO" id="GO:0005829">
    <property type="term" value="C:cytosol"/>
    <property type="evidence" value="ECO:0007669"/>
    <property type="project" value="TreeGrafter"/>
</dbReference>
<reference evidence="3" key="1">
    <citation type="submission" date="2015-06" db="EMBL/GenBank/DDBJ databases">
        <authorList>
            <person name="Liu B."/>
            <person name="Wang J."/>
            <person name="Zhu Y."/>
            <person name="Liu G."/>
            <person name="Chen Q."/>
            <person name="Zheng C."/>
            <person name="Che J."/>
            <person name="Ge C."/>
            <person name="Shi H."/>
            <person name="Pan Z."/>
            <person name="Liu X."/>
        </authorList>
    </citation>
    <scope>NUCLEOTIDE SEQUENCE [LARGE SCALE GENOMIC DNA]</scope>
    <source>
        <strain evidence="3">DSM 16346</strain>
    </source>
</reference>
<dbReference type="Gene3D" id="3.10.129.10">
    <property type="entry name" value="Hotdog Thioesterase"/>
    <property type="match status" value="1"/>
</dbReference>
<dbReference type="InterPro" id="IPR029069">
    <property type="entry name" value="HotDog_dom_sf"/>
</dbReference>
<dbReference type="Proteomes" id="UP000035996">
    <property type="component" value="Unassembled WGS sequence"/>
</dbReference>
<sequence length="172" mass="18811">MSDTALPKKLIRASRTTKSSFVLPSDTNTHGTLFGGKLMAYIDDIAAITASKHARSAVVTASADSIDFLSPIREGEVVSLESYVSWTHNTSMEVFVKIVAENVLTGKKKVCATSFLTFVALNEDGKPSKVPEAIPETKEEKYVHDGGYERMIARKARRKNSEKMASEFGSFS</sequence>
<dbReference type="PROSITE" id="PS51770">
    <property type="entry name" value="HOTDOG_ACOT"/>
    <property type="match status" value="1"/>
</dbReference>
<keyword evidence="2 3" id="KW-0378">Hydrolase</keyword>
<dbReference type="SUPFAM" id="SSF54637">
    <property type="entry name" value="Thioesterase/thiol ester dehydrase-isomerase"/>
    <property type="match status" value="1"/>
</dbReference>
<dbReference type="Pfam" id="PF03061">
    <property type="entry name" value="4HBT"/>
    <property type="match status" value="1"/>
</dbReference>
<dbReference type="InterPro" id="IPR040170">
    <property type="entry name" value="Cytosol_ACT"/>
</dbReference>
<evidence type="ECO:0000313" key="4">
    <source>
        <dbReference type="Proteomes" id="UP000035996"/>
    </source>
</evidence>
<dbReference type="STRING" id="157733.AB986_04420"/>
<comment type="caution">
    <text evidence="3">The sequence shown here is derived from an EMBL/GenBank/DDBJ whole genome shotgun (WGS) entry which is preliminary data.</text>
</comment>
<dbReference type="PANTHER" id="PTHR11049:SF24">
    <property type="entry name" value="CYTOSOLIC ACYL COENZYME A THIOESTER HYDROLASE"/>
    <property type="match status" value="1"/>
</dbReference>